<dbReference type="PANTHER" id="PTHR21399:SF0">
    <property type="entry name" value="METHYLOSOME SUBUNIT PICLN"/>
    <property type="match status" value="1"/>
</dbReference>
<dbReference type="OMA" id="RLCWYSL"/>
<sequence>MNSLIPQVEFQEGEEVKYKADQIPLKITSNVTENFVIFNDGVLCITNQRVVFANIDQKIFQLEYKNVVSHGIQDKNLVCYLNGGESQENNDEEEDGDQQDEEEKQYFAFLANSKNELINLQGDYEVRFSFEKNLNADINSAFSIFSECSALNPDADEDESHVANLMGGMMGFDFDSMVTAKDIDENGNLISNKQGFGENDGEDDEEEEYTDDEDEENQQEIQEQDQNQQNKNSEKQNNQENMDIE</sequence>
<keyword evidence="4" id="KW-0539">Nucleus</keyword>
<dbReference type="AlphaFoldDB" id="I7LTC7"/>
<dbReference type="Pfam" id="PF03517">
    <property type="entry name" value="Voldacs"/>
    <property type="match status" value="1"/>
</dbReference>
<dbReference type="GO" id="GO:0005681">
    <property type="term" value="C:spliceosomal complex"/>
    <property type="evidence" value="ECO:0007669"/>
    <property type="project" value="TreeGrafter"/>
</dbReference>
<dbReference type="PANTHER" id="PTHR21399">
    <property type="entry name" value="CHLORIDE CONDUCTANCE REGULATORY PROTEIN ICLN"/>
    <property type="match status" value="1"/>
</dbReference>
<evidence type="ECO:0000256" key="3">
    <source>
        <dbReference type="ARBA" id="ARBA00022490"/>
    </source>
</evidence>
<evidence type="ECO:0000313" key="7">
    <source>
        <dbReference type="Proteomes" id="UP000009168"/>
    </source>
</evidence>
<dbReference type="eggNOG" id="ENOG502T29R">
    <property type="taxonomic scope" value="Eukaryota"/>
</dbReference>
<protein>
    <submittedName>
        <fullName evidence="6">Nucleotide-sensitive chloride conductance regulator</fullName>
    </submittedName>
</protein>
<reference evidence="7" key="1">
    <citation type="journal article" date="2006" name="PLoS Biol.">
        <title>Macronuclear genome sequence of the ciliate Tetrahymena thermophila, a model eukaryote.</title>
        <authorList>
            <person name="Eisen J.A."/>
            <person name="Coyne R.S."/>
            <person name="Wu M."/>
            <person name="Wu D."/>
            <person name="Thiagarajan M."/>
            <person name="Wortman J.R."/>
            <person name="Badger J.H."/>
            <person name="Ren Q."/>
            <person name="Amedeo P."/>
            <person name="Jones K.M."/>
            <person name="Tallon L.J."/>
            <person name="Delcher A.L."/>
            <person name="Salzberg S.L."/>
            <person name="Silva J.C."/>
            <person name="Haas B.J."/>
            <person name="Majoros W.H."/>
            <person name="Farzad M."/>
            <person name="Carlton J.M."/>
            <person name="Smith R.K. Jr."/>
            <person name="Garg J."/>
            <person name="Pearlman R.E."/>
            <person name="Karrer K.M."/>
            <person name="Sun L."/>
            <person name="Manning G."/>
            <person name="Elde N.C."/>
            <person name="Turkewitz A.P."/>
            <person name="Asai D.J."/>
            <person name="Wilkes D.E."/>
            <person name="Wang Y."/>
            <person name="Cai H."/>
            <person name="Collins K."/>
            <person name="Stewart B.A."/>
            <person name="Lee S.R."/>
            <person name="Wilamowska K."/>
            <person name="Weinberg Z."/>
            <person name="Ruzzo W.L."/>
            <person name="Wloga D."/>
            <person name="Gaertig J."/>
            <person name="Frankel J."/>
            <person name="Tsao C.-C."/>
            <person name="Gorovsky M.A."/>
            <person name="Keeling P.J."/>
            <person name="Waller R.F."/>
            <person name="Patron N.J."/>
            <person name="Cherry J.M."/>
            <person name="Stover N.A."/>
            <person name="Krieger C.J."/>
            <person name="del Toro C."/>
            <person name="Ryder H.F."/>
            <person name="Williamson S.C."/>
            <person name="Barbeau R.A."/>
            <person name="Hamilton E.P."/>
            <person name="Orias E."/>
        </authorList>
    </citation>
    <scope>NUCLEOTIDE SEQUENCE [LARGE SCALE GENOMIC DNA]</scope>
    <source>
        <strain evidence="7">SB210</strain>
    </source>
</reference>
<dbReference type="GO" id="GO:0000387">
    <property type="term" value="P:spliceosomal snRNP assembly"/>
    <property type="evidence" value="ECO:0007669"/>
    <property type="project" value="TreeGrafter"/>
</dbReference>
<feature type="compositionally biased region" description="Low complexity" evidence="5">
    <location>
        <begin position="219"/>
        <end position="245"/>
    </location>
</feature>
<evidence type="ECO:0000256" key="1">
    <source>
        <dbReference type="ARBA" id="ARBA00004123"/>
    </source>
</evidence>
<comment type="subcellular location">
    <subcellularLocation>
        <location evidence="2">Cytoplasm</location>
    </subcellularLocation>
    <subcellularLocation>
        <location evidence="1">Nucleus</location>
    </subcellularLocation>
</comment>
<dbReference type="RefSeq" id="XP_001032668.1">
    <property type="nucleotide sequence ID" value="XM_001032668.3"/>
</dbReference>
<feature type="region of interest" description="Disordered" evidence="5">
    <location>
        <begin position="188"/>
        <end position="245"/>
    </location>
</feature>
<evidence type="ECO:0000313" key="6">
    <source>
        <dbReference type="EMBL" id="EAR85005.1"/>
    </source>
</evidence>
<dbReference type="Proteomes" id="UP000009168">
    <property type="component" value="Unassembled WGS sequence"/>
</dbReference>
<evidence type="ECO:0000256" key="4">
    <source>
        <dbReference type="ARBA" id="ARBA00023242"/>
    </source>
</evidence>
<organism evidence="6 7">
    <name type="scientific">Tetrahymena thermophila (strain SB210)</name>
    <dbReference type="NCBI Taxonomy" id="312017"/>
    <lineage>
        <taxon>Eukaryota</taxon>
        <taxon>Sar</taxon>
        <taxon>Alveolata</taxon>
        <taxon>Ciliophora</taxon>
        <taxon>Intramacronucleata</taxon>
        <taxon>Oligohymenophorea</taxon>
        <taxon>Hymenostomatida</taxon>
        <taxon>Tetrahymenina</taxon>
        <taxon>Tetrahymenidae</taxon>
        <taxon>Tetrahymena</taxon>
    </lineage>
</organism>
<feature type="compositionally biased region" description="Acidic residues" evidence="5">
    <location>
        <begin position="199"/>
        <end position="218"/>
    </location>
</feature>
<keyword evidence="7" id="KW-1185">Reference proteome</keyword>
<dbReference type="InterPro" id="IPR011993">
    <property type="entry name" value="PH-like_dom_sf"/>
</dbReference>
<dbReference type="Gene3D" id="2.30.29.30">
    <property type="entry name" value="Pleckstrin-homology domain (PH domain)/Phosphotyrosine-binding domain (PTB)"/>
    <property type="match status" value="1"/>
</dbReference>
<dbReference type="EMBL" id="GG662522">
    <property type="protein sequence ID" value="EAR85005.1"/>
    <property type="molecule type" value="Genomic_DNA"/>
</dbReference>
<dbReference type="GeneID" id="7837819"/>
<keyword evidence="3" id="KW-0963">Cytoplasm</keyword>
<dbReference type="InParanoid" id="I7LTC7"/>
<proteinExistence type="predicted"/>
<name>I7LTC7_TETTS</name>
<evidence type="ECO:0000256" key="2">
    <source>
        <dbReference type="ARBA" id="ARBA00004496"/>
    </source>
</evidence>
<gene>
    <name evidence="6" type="ORF">TTHERM_00529570</name>
</gene>
<dbReference type="KEGG" id="tet:TTHERM_00529570"/>
<evidence type="ECO:0000256" key="5">
    <source>
        <dbReference type="SAM" id="MobiDB-lite"/>
    </source>
</evidence>
<dbReference type="GO" id="GO:0005829">
    <property type="term" value="C:cytosol"/>
    <property type="evidence" value="ECO:0007669"/>
    <property type="project" value="TreeGrafter"/>
</dbReference>
<dbReference type="GO" id="GO:0045292">
    <property type="term" value="P:mRNA cis splicing, via spliceosome"/>
    <property type="evidence" value="ECO:0007669"/>
    <property type="project" value="TreeGrafter"/>
</dbReference>
<accession>I7LTC7</accession>
<dbReference type="HOGENOM" id="CLU_1135461_0_0_1"/>
<dbReference type="InterPro" id="IPR039924">
    <property type="entry name" value="ICln/Lot5/Saf5"/>
</dbReference>
<dbReference type="GO" id="GO:0034715">
    <property type="term" value="C:pICln-Sm protein complex"/>
    <property type="evidence" value="ECO:0007669"/>
    <property type="project" value="TreeGrafter"/>
</dbReference>